<proteinExistence type="predicted"/>
<protein>
    <submittedName>
        <fullName evidence="1">Uncharacterized protein</fullName>
    </submittedName>
</protein>
<dbReference type="Proteomes" id="UP000568063">
    <property type="component" value="Unassembled WGS sequence"/>
</dbReference>
<reference evidence="1 2" key="1">
    <citation type="submission" date="2020-07" db="EMBL/GenBank/DDBJ databases">
        <title>Genomic Encyclopedia of Type Strains, Phase IV (KMG-V): Genome sequencing to study the core and pangenomes of soil and plant-associated prokaryotes.</title>
        <authorList>
            <person name="Whitman W."/>
        </authorList>
    </citation>
    <scope>NUCLEOTIDE SEQUENCE [LARGE SCALE GENOMIC DNA]</scope>
    <source>
        <strain evidence="1 2">C9</strain>
    </source>
</reference>
<organism evidence="1 2">
    <name type="scientific">Methanococcus maripaludis</name>
    <name type="common">Methanococcus deltae</name>
    <dbReference type="NCBI Taxonomy" id="39152"/>
    <lineage>
        <taxon>Archaea</taxon>
        <taxon>Methanobacteriati</taxon>
        <taxon>Methanobacteriota</taxon>
        <taxon>Methanomada group</taxon>
        <taxon>Methanococci</taxon>
        <taxon>Methanococcales</taxon>
        <taxon>Methanococcaceae</taxon>
        <taxon>Methanococcus</taxon>
    </lineage>
</organism>
<name>A0A7J9PCM5_METMI</name>
<evidence type="ECO:0000313" key="2">
    <source>
        <dbReference type="Proteomes" id="UP000568063"/>
    </source>
</evidence>
<gene>
    <name evidence="1" type="ORF">HNP91_001824</name>
</gene>
<sequence>MRNEEFITHILRISSSRDIILLHGLTIGSEKPI</sequence>
<dbReference type="AlphaFoldDB" id="A0A7J9PCM5"/>
<evidence type="ECO:0000313" key="1">
    <source>
        <dbReference type="EMBL" id="MBA2860992.1"/>
    </source>
</evidence>
<comment type="caution">
    <text evidence="1">The sequence shown here is derived from an EMBL/GenBank/DDBJ whole genome shotgun (WGS) entry which is preliminary data.</text>
</comment>
<accession>A0A7J9PCM5</accession>
<dbReference type="EMBL" id="JACDUM010000004">
    <property type="protein sequence ID" value="MBA2860992.1"/>
    <property type="molecule type" value="Genomic_DNA"/>
</dbReference>